<dbReference type="GO" id="GO:0006508">
    <property type="term" value="P:proteolysis"/>
    <property type="evidence" value="ECO:0007669"/>
    <property type="project" value="UniProtKB-KW"/>
</dbReference>
<feature type="region of interest" description="Disordered" evidence="1">
    <location>
        <begin position="42"/>
        <end position="129"/>
    </location>
</feature>
<keyword evidence="2" id="KW-0645">Protease</keyword>
<dbReference type="AlphaFoldDB" id="A0A1Y1JK47"/>
<evidence type="ECO:0000313" key="3">
    <source>
        <dbReference type="Proteomes" id="UP000195521"/>
    </source>
</evidence>
<sequence length="947" mass="111336">MTKIKILAPLNLVRQYALGSRGKITLTKKLLFSLERKNKEGFNKDRKGEYDCTKKKLDKKKDGIKNCESESSASKKDSDASRKNSDASKKDSDASRKNSDASKKNSDASRKNSDASRKNSDASRKNSDSFKKTVADLANKFKEKSAPNMLTNLVITILKESSSELSEKEKKMAIDKYKEIACEYLQRGGYLNSRDKKNDIKFVDIFATLYLCYREKIFDLDFLTKVNEAFEILLKNRNEKEILNDVTINYWMIMFYYFSFLNMKNMTMCNKIRDFIMNNEVKPLVIYKYLECLSLLSVSNDRKCKQDTFNHIITIIQIFYENFYNFNNYLVLHILYFLHNLNFANKDIFLFLTKKINKNVYNENANRFELCMLARIYALYKIENITFINYVCEDLIRSLTKYEDDFQNYALDENFDSQGDQNKLEDPELEMQISGRTASGTDATGRTASGTDTIGRTASGTDATGKTEKNMEIRTTDDDTNICEQRGDSKWKRDHPSQNDGVYTLEIENINRQNYAIFKHNLYNDGLSFYSFFANCKTTNRKRFMEKENSLNMIFVKTENKEKSCENVNTSVSEWHKLFVYDEHKEKDIKNEQFVELEDTEKKKKNDDDDDDQIIDKYNKFLKENLHYEFDHNELIELFKNASEHMDNTKIDFIISNVERASDIYDERVNEYKKKLLFIENYYIGHIFHIVDSLLSLKVHHNYANFKKLENKILNLVKNNENYIIDNFDSNEIKSLIIFLSHANRHYKEAFIYCLTHRMVDLYMNNLCKSNVLSIFLYNLLNFTKKKVVKKNKFNHTIRNVLYDSYSWLNDNKYEFQKSVDISTHNSKQTEKSNTHCVIKAKNHTLLQLLSMHVCKNVYFMSLSTLASILRSISYLSFREANFFNVFIPLFMKHIADLKNVDILNITQAYNKQKIQNKYFYYLLGKQYQSNNVGEKKNSSPKITLIG</sequence>
<dbReference type="RefSeq" id="XP_028545458.1">
    <property type="nucleotide sequence ID" value="XM_028689657.1"/>
</dbReference>
<feature type="region of interest" description="Disordered" evidence="1">
    <location>
        <begin position="436"/>
        <end position="473"/>
    </location>
</feature>
<proteinExistence type="predicted"/>
<comment type="caution">
    <text evidence="2">The sequence shown here is derived from an EMBL/GenBank/DDBJ whole genome shotgun (WGS) entry which is preliminary data.</text>
</comment>
<dbReference type="OrthoDB" id="361350at2759"/>
<dbReference type="Proteomes" id="UP000195521">
    <property type="component" value="Unassembled WGS sequence"/>
</dbReference>
<reference evidence="3" key="1">
    <citation type="submission" date="2017-04" db="EMBL/GenBank/DDBJ databases">
        <title>Plasmodium gonderi genome.</title>
        <authorList>
            <person name="Arisue N."/>
            <person name="Honma H."/>
            <person name="Kawai S."/>
            <person name="Tougan T."/>
            <person name="Tanabe K."/>
            <person name="Horii T."/>
        </authorList>
    </citation>
    <scope>NUCLEOTIDE SEQUENCE [LARGE SCALE GENOMIC DNA]</scope>
    <source>
        <strain evidence="3">ATCC 30045</strain>
    </source>
</reference>
<dbReference type="GeneID" id="39749607"/>
<keyword evidence="3" id="KW-1185">Reference proteome</keyword>
<organism evidence="2 3">
    <name type="scientific">Plasmodium gonderi</name>
    <dbReference type="NCBI Taxonomy" id="77519"/>
    <lineage>
        <taxon>Eukaryota</taxon>
        <taxon>Sar</taxon>
        <taxon>Alveolata</taxon>
        <taxon>Apicomplexa</taxon>
        <taxon>Aconoidasida</taxon>
        <taxon>Haemosporida</taxon>
        <taxon>Plasmodiidae</taxon>
        <taxon>Plasmodium</taxon>
        <taxon>Plasmodium (Plasmodium)</taxon>
    </lineage>
</organism>
<accession>A0A1Y1JK47</accession>
<gene>
    <name evidence="2" type="ORF">PGO_131410</name>
</gene>
<dbReference type="EMBL" id="BDQF01000014">
    <property type="protein sequence ID" value="GAW82869.1"/>
    <property type="molecule type" value="Genomic_DNA"/>
</dbReference>
<evidence type="ECO:0000313" key="2">
    <source>
        <dbReference type="EMBL" id="GAW82869.1"/>
    </source>
</evidence>
<dbReference type="OMA" id="ENYYIGH"/>
<protein>
    <submittedName>
        <fullName evidence="2">ATP-dependent Clp protease proteolytic subunit</fullName>
    </submittedName>
</protein>
<keyword evidence="2" id="KW-0378">Hydrolase</keyword>
<name>A0A1Y1JK47_PLAGO</name>
<dbReference type="GO" id="GO:0008233">
    <property type="term" value="F:peptidase activity"/>
    <property type="evidence" value="ECO:0007669"/>
    <property type="project" value="UniProtKB-KW"/>
</dbReference>
<evidence type="ECO:0000256" key="1">
    <source>
        <dbReference type="SAM" id="MobiDB-lite"/>
    </source>
</evidence>
<feature type="compositionally biased region" description="Polar residues" evidence="1">
    <location>
        <begin position="436"/>
        <end position="464"/>
    </location>
</feature>